<dbReference type="InterPro" id="IPR001660">
    <property type="entry name" value="SAM"/>
</dbReference>
<accession>A0AAV8WJG8</accession>
<dbReference type="Proteomes" id="UP001162156">
    <property type="component" value="Unassembled WGS sequence"/>
</dbReference>
<gene>
    <name evidence="3" type="ORF">NQ314_021426</name>
</gene>
<keyword evidence="1" id="KW-0812">Transmembrane</keyword>
<comment type="caution">
    <text evidence="3">The sequence shown here is derived from an EMBL/GenBank/DDBJ whole genome shotgun (WGS) entry which is preliminary data.</text>
</comment>
<keyword evidence="1" id="KW-1133">Transmembrane helix</keyword>
<feature type="transmembrane region" description="Helical" evidence="1">
    <location>
        <begin position="144"/>
        <end position="162"/>
    </location>
</feature>
<evidence type="ECO:0000313" key="3">
    <source>
        <dbReference type="EMBL" id="KAJ8926217.1"/>
    </source>
</evidence>
<organism evidence="3 4">
    <name type="scientific">Rhamnusium bicolor</name>
    <dbReference type="NCBI Taxonomy" id="1586634"/>
    <lineage>
        <taxon>Eukaryota</taxon>
        <taxon>Metazoa</taxon>
        <taxon>Ecdysozoa</taxon>
        <taxon>Arthropoda</taxon>
        <taxon>Hexapoda</taxon>
        <taxon>Insecta</taxon>
        <taxon>Pterygota</taxon>
        <taxon>Neoptera</taxon>
        <taxon>Endopterygota</taxon>
        <taxon>Coleoptera</taxon>
        <taxon>Polyphaga</taxon>
        <taxon>Cucujiformia</taxon>
        <taxon>Chrysomeloidea</taxon>
        <taxon>Cerambycidae</taxon>
        <taxon>Lepturinae</taxon>
        <taxon>Rhagiini</taxon>
        <taxon>Rhamnusium</taxon>
    </lineage>
</organism>
<keyword evidence="1" id="KW-0472">Membrane</keyword>
<proteinExistence type="predicted"/>
<reference evidence="3" key="1">
    <citation type="journal article" date="2023" name="Insect Mol. Biol.">
        <title>Genome sequencing provides insights into the evolution of gene families encoding plant cell wall-degrading enzymes in longhorned beetles.</title>
        <authorList>
            <person name="Shin N.R."/>
            <person name="Okamura Y."/>
            <person name="Kirsch R."/>
            <person name="Pauchet Y."/>
        </authorList>
    </citation>
    <scope>NUCLEOTIDE SEQUENCE</scope>
    <source>
        <strain evidence="3">RBIC_L_NR</strain>
    </source>
</reference>
<name>A0AAV8WJG8_9CUCU</name>
<dbReference type="PROSITE" id="PS50105">
    <property type="entry name" value="SAM_DOMAIN"/>
    <property type="match status" value="1"/>
</dbReference>
<dbReference type="SUPFAM" id="SSF47769">
    <property type="entry name" value="SAM/Pointed domain"/>
    <property type="match status" value="1"/>
</dbReference>
<protein>
    <recommendedName>
        <fullName evidence="2">SAM domain-containing protein</fullName>
    </recommendedName>
</protein>
<evidence type="ECO:0000313" key="4">
    <source>
        <dbReference type="Proteomes" id="UP001162156"/>
    </source>
</evidence>
<keyword evidence="4" id="KW-1185">Reference proteome</keyword>
<dbReference type="Gene3D" id="1.10.150.50">
    <property type="entry name" value="Transcription Factor, Ets-1"/>
    <property type="match status" value="1"/>
</dbReference>
<dbReference type="InterPro" id="IPR013761">
    <property type="entry name" value="SAM/pointed_sf"/>
</dbReference>
<feature type="domain" description="SAM" evidence="2">
    <location>
        <begin position="1"/>
        <end position="62"/>
    </location>
</feature>
<dbReference type="CDD" id="cd09487">
    <property type="entry name" value="SAM_superfamily"/>
    <property type="match status" value="1"/>
</dbReference>
<evidence type="ECO:0000259" key="2">
    <source>
        <dbReference type="PROSITE" id="PS50105"/>
    </source>
</evidence>
<dbReference type="Pfam" id="PF07647">
    <property type="entry name" value="SAM_2"/>
    <property type="match status" value="1"/>
</dbReference>
<sequence length="170" mass="19657">MDLLQSILRSCDAENYYDNFRNNGIDSFTLKILNNDDLQIVGVQDEDVRARILKHISNLQIPTEKKIDTIVSRQYALLILNQMSVQLHKHFANLSYALKREDTDICNVKVTPAIDCLHDCLTSLERQLEQFDEKIIKKEKKRSIRSHAIFPTIVVTALVLFLCKKICILL</sequence>
<dbReference type="AlphaFoldDB" id="A0AAV8WJG8"/>
<dbReference type="EMBL" id="JANEYF010005969">
    <property type="protein sequence ID" value="KAJ8926217.1"/>
    <property type="molecule type" value="Genomic_DNA"/>
</dbReference>
<evidence type="ECO:0000256" key="1">
    <source>
        <dbReference type="SAM" id="Phobius"/>
    </source>
</evidence>